<keyword evidence="7" id="KW-1185">Reference proteome</keyword>
<keyword evidence="3" id="KW-0964">Secreted</keyword>
<dbReference type="PANTHER" id="PTHR21700">
    <property type="entry name" value="TRANSTHYRETIN-LIKE FAMILY PROTEIN-RELATED"/>
    <property type="match status" value="1"/>
</dbReference>
<comment type="similarity">
    <text evidence="2">Belongs to the nematode transthyretin-like family.</text>
</comment>
<dbReference type="GO" id="GO:0005576">
    <property type="term" value="C:extracellular region"/>
    <property type="evidence" value="ECO:0007669"/>
    <property type="project" value="UniProtKB-SubCell"/>
</dbReference>
<gene>
    <name evidence="6" type="ORF">HPBE_LOCUS16271</name>
</gene>
<evidence type="ECO:0000256" key="2">
    <source>
        <dbReference type="ARBA" id="ARBA00010112"/>
    </source>
</evidence>
<dbReference type="GO" id="GO:0009986">
    <property type="term" value="C:cell surface"/>
    <property type="evidence" value="ECO:0007669"/>
    <property type="project" value="InterPro"/>
</dbReference>
<evidence type="ECO:0000256" key="5">
    <source>
        <dbReference type="SAM" id="SignalP"/>
    </source>
</evidence>
<protein>
    <submittedName>
        <fullName evidence="8">Transthyretin-like family protein</fullName>
    </submittedName>
</protein>
<reference evidence="6 7" key="1">
    <citation type="submission" date="2018-11" db="EMBL/GenBank/DDBJ databases">
        <authorList>
            <consortium name="Pathogen Informatics"/>
        </authorList>
    </citation>
    <scope>NUCLEOTIDE SEQUENCE [LARGE SCALE GENOMIC DNA]</scope>
</reference>
<evidence type="ECO:0000256" key="3">
    <source>
        <dbReference type="ARBA" id="ARBA00022525"/>
    </source>
</evidence>
<dbReference type="InterPro" id="IPR001534">
    <property type="entry name" value="Transthyretin-like"/>
</dbReference>
<comment type="subcellular location">
    <subcellularLocation>
        <location evidence="1">Secreted</location>
    </subcellularLocation>
</comment>
<proteinExistence type="inferred from homology"/>
<evidence type="ECO:0000256" key="1">
    <source>
        <dbReference type="ARBA" id="ARBA00004613"/>
    </source>
</evidence>
<dbReference type="OrthoDB" id="5822973at2759"/>
<accession>A0A3P8A201</accession>
<evidence type="ECO:0000313" key="8">
    <source>
        <dbReference type="WBParaSite" id="HPBE_0001627201-mRNA-1"/>
    </source>
</evidence>
<evidence type="ECO:0000256" key="4">
    <source>
        <dbReference type="ARBA" id="ARBA00022729"/>
    </source>
</evidence>
<dbReference type="Proteomes" id="UP000050761">
    <property type="component" value="Unassembled WGS sequence"/>
</dbReference>
<organism evidence="7 8">
    <name type="scientific">Heligmosomoides polygyrus</name>
    <name type="common">Parasitic roundworm</name>
    <dbReference type="NCBI Taxonomy" id="6339"/>
    <lineage>
        <taxon>Eukaryota</taxon>
        <taxon>Metazoa</taxon>
        <taxon>Ecdysozoa</taxon>
        <taxon>Nematoda</taxon>
        <taxon>Chromadorea</taxon>
        <taxon>Rhabditida</taxon>
        <taxon>Rhabditina</taxon>
        <taxon>Rhabditomorpha</taxon>
        <taxon>Strongyloidea</taxon>
        <taxon>Heligmosomidae</taxon>
        <taxon>Heligmosomoides</taxon>
    </lineage>
</organism>
<dbReference type="Pfam" id="PF01060">
    <property type="entry name" value="TTR-52"/>
    <property type="match status" value="1"/>
</dbReference>
<dbReference type="WBParaSite" id="HPBE_0001627201-mRNA-1">
    <property type="protein sequence ID" value="HPBE_0001627201-mRNA-1"/>
    <property type="gene ID" value="HPBE_0001627201"/>
</dbReference>
<dbReference type="PANTHER" id="PTHR21700:SF118">
    <property type="entry name" value="TRANSTHYRETIN-LIKE FAMILY PROTEIN"/>
    <property type="match status" value="1"/>
</dbReference>
<dbReference type="Gene3D" id="2.60.40.3330">
    <property type="match status" value="1"/>
</dbReference>
<dbReference type="AlphaFoldDB" id="A0A183G464"/>
<reference evidence="8" key="2">
    <citation type="submission" date="2019-09" db="UniProtKB">
        <authorList>
            <consortium name="WormBaseParasite"/>
        </authorList>
    </citation>
    <scope>IDENTIFICATION</scope>
</reference>
<name>A0A183G464_HELPZ</name>
<keyword evidence="4 5" id="KW-0732">Signal</keyword>
<evidence type="ECO:0000313" key="7">
    <source>
        <dbReference type="Proteomes" id="UP000050761"/>
    </source>
</evidence>
<feature type="signal peptide" evidence="5">
    <location>
        <begin position="1"/>
        <end position="17"/>
    </location>
</feature>
<feature type="chain" id="PRO_5044551844" evidence="5">
    <location>
        <begin position="18"/>
        <end position="146"/>
    </location>
</feature>
<accession>A0A183G464</accession>
<dbReference type="InterPro" id="IPR038479">
    <property type="entry name" value="Transthyretin-like_sf"/>
</dbReference>
<dbReference type="EMBL" id="UZAH01029318">
    <property type="protein sequence ID" value="VDP05421.1"/>
    <property type="molecule type" value="Genomic_DNA"/>
</dbReference>
<sequence length="146" mass="16393">MIRLIFALVAVLPFGYSIRDQSVAVKGRLLCGDEPAAHVRVKLWDEDTGPDPDDLLDQGYTDANGEFHLQGATVETTPIDPILKVYHDCNDYTGLLGISKPGYRKVKFVIPYKYITDSMTPNKTMDIGVINLEVGFRDEERKFLVD</sequence>
<evidence type="ECO:0000313" key="6">
    <source>
        <dbReference type="EMBL" id="VDP05421.1"/>
    </source>
</evidence>